<dbReference type="PROSITE" id="PS50108">
    <property type="entry name" value="CRIB"/>
    <property type="match status" value="1"/>
</dbReference>
<keyword evidence="6 15" id="KW-0418">Kinase</keyword>
<evidence type="ECO:0000259" key="14">
    <source>
        <dbReference type="PROSITE" id="PS50108"/>
    </source>
</evidence>
<dbReference type="SUPFAM" id="SSF56112">
    <property type="entry name" value="Protein kinase-like (PK-like)"/>
    <property type="match status" value="1"/>
</dbReference>
<feature type="compositionally biased region" description="Basic and acidic residues" evidence="11">
    <location>
        <begin position="419"/>
        <end position="458"/>
    </location>
</feature>
<evidence type="ECO:0000256" key="6">
    <source>
        <dbReference type="ARBA" id="ARBA00022777"/>
    </source>
</evidence>
<keyword evidence="4" id="KW-0808">Transferase</keyword>
<dbReference type="Gene3D" id="2.30.29.30">
    <property type="entry name" value="Pleckstrin-homology domain (PH domain)/Phosphotyrosine-binding domain (PTB)"/>
    <property type="match status" value="1"/>
</dbReference>
<dbReference type="Pfam" id="PF00069">
    <property type="entry name" value="Pkinase"/>
    <property type="match status" value="1"/>
</dbReference>
<feature type="region of interest" description="Disordered" evidence="11">
    <location>
        <begin position="1"/>
        <end position="35"/>
    </location>
</feature>
<evidence type="ECO:0000256" key="9">
    <source>
        <dbReference type="ARBA" id="ARBA00048679"/>
    </source>
</evidence>
<feature type="compositionally biased region" description="Low complexity" evidence="11">
    <location>
        <begin position="257"/>
        <end position="283"/>
    </location>
</feature>
<evidence type="ECO:0000259" key="13">
    <source>
        <dbReference type="PROSITE" id="PS50011"/>
    </source>
</evidence>
<dbReference type="SMART" id="SM00285">
    <property type="entry name" value="PBD"/>
    <property type="match status" value="1"/>
</dbReference>
<organism evidence="15 16">
    <name type="scientific">Moniliophthora roreri</name>
    <name type="common">Frosty pod rot fungus</name>
    <name type="synonym">Monilia roreri</name>
    <dbReference type="NCBI Taxonomy" id="221103"/>
    <lineage>
        <taxon>Eukaryota</taxon>
        <taxon>Fungi</taxon>
        <taxon>Dikarya</taxon>
        <taxon>Basidiomycota</taxon>
        <taxon>Agaricomycotina</taxon>
        <taxon>Agaricomycetes</taxon>
        <taxon>Agaricomycetidae</taxon>
        <taxon>Agaricales</taxon>
        <taxon>Marasmiineae</taxon>
        <taxon>Marasmiaceae</taxon>
        <taxon>Moniliophthora</taxon>
    </lineage>
</organism>
<dbReference type="InterPro" id="IPR000719">
    <property type="entry name" value="Prot_kinase_dom"/>
</dbReference>
<feature type="domain" description="PH" evidence="12">
    <location>
        <begin position="81"/>
        <end position="176"/>
    </location>
</feature>
<proteinExistence type="inferred from homology"/>
<sequence length="853" mass="93361">MSFHQITAASLTPTRPAPQAPQRRGTEGSQMYTNNSTLASSGYSAAITFSPASPSSSSYNPLYSGIGGSPNRNSEGMSSTQVVRSGFVQLKEEGTFASWIWKTKWLTLKEQELSIHKNESSPQQSIIMLRDISNIERTDLKPYCLLMEAKDKRYYFSLKSDEELYGWQDDIYSRSPLMGVSNPTNFVHKVHVGFDPVSGAFTGMPEQWHKLLTKSAITREDYAKDPQAVLDVLEFYTDHQKREMEENMAMGLSTPGTLSRTTSNFSTTSTLVPTSSSSSSLSPYPGGDSTSSAPARFNAGTGLGGVNKIASPLANNGDPTDLSTAAQRAAQVVNGSSPGTRVDMPQATRPAPPRPLMTATRAAPQPPTTNGATSKTSLDHTPTAADLRARQKAQGPPASGQLPLRQDSLPALNQAAATSKERDREREKEREQRDRERDRELREQREREREKEREERLTPDQASSTSQYQRTKTPEGARPPMGAPAKSMPGTTTPATNPPPGPAGALAGPPPVKPLQPSKKVQIQASDKEDKAKGAGGVAAAAAALEKPKEKEKRISTMTEVQIMEKLRSVVSEDDPKTLYSKIKKVGQGASGHVYVAKTLATGKKVAIKEMDLTHQPRKELIVNEILVMKESQHPNIVNFLDSYLVKAHELWVVMEYMEGGALTDIIENNTLEEDQISSICFETCKGLGHLHSQSIIHRDIKSDNVLLDAQGRVKITDFGFCAKLTDQKSKRATMVGTPYWMAPEVVKQKEYGAKVDIWSLGIMAIEMIENEPPYLDEEPLKALYLIATNGTPTLKKPESLSRELKSFLAVCLCVDVSSRATASELLEHEFLRKACAPSGLAPLLRFKTKQGS</sequence>
<dbReference type="InterPro" id="IPR051931">
    <property type="entry name" value="PAK3-like"/>
</dbReference>
<evidence type="ECO:0000256" key="11">
    <source>
        <dbReference type="SAM" id="MobiDB-lite"/>
    </source>
</evidence>
<dbReference type="InterPro" id="IPR017441">
    <property type="entry name" value="Protein_kinase_ATP_BS"/>
</dbReference>
<dbReference type="Pfam" id="PF00786">
    <property type="entry name" value="PBD"/>
    <property type="match status" value="1"/>
</dbReference>
<dbReference type="SMART" id="SM00220">
    <property type="entry name" value="S_TKc"/>
    <property type="match status" value="1"/>
</dbReference>
<feature type="binding site" evidence="10">
    <location>
        <position position="609"/>
    </location>
    <ligand>
        <name>ATP</name>
        <dbReference type="ChEBI" id="CHEBI:30616"/>
    </ligand>
</feature>
<dbReference type="Pfam" id="PF00169">
    <property type="entry name" value="PH"/>
    <property type="match status" value="1"/>
</dbReference>
<dbReference type="Gene3D" id="3.30.200.20">
    <property type="entry name" value="Phosphorylase Kinase, domain 1"/>
    <property type="match status" value="1"/>
</dbReference>
<evidence type="ECO:0000256" key="5">
    <source>
        <dbReference type="ARBA" id="ARBA00022741"/>
    </source>
</evidence>
<dbReference type="PROSITE" id="PS50011">
    <property type="entry name" value="PROTEIN_KINASE_DOM"/>
    <property type="match status" value="1"/>
</dbReference>
<gene>
    <name evidence="15" type="ORF">WG66_9316</name>
</gene>
<dbReference type="PROSITE" id="PS00107">
    <property type="entry name" value="PROTEIN_KINASE_ATP"/>
    <property type="match status" value="1"/>
</dbReference>
<name>A0A0W0FP20_MONRR</name>
<dbReference type="Gene3D" id="1.10.510.10">
    <property type="entry name" value="Transferase(Phosphotransferase) domain 1"/>
    <property type="match status" value="1"/>
</dbReference>
<dbReference type="SMART" id="SM00233">
    <property type="entry name" value="PH"/>
    <property type="match status" value="1"/>
</dbReference>
<accession>A0A0W0FP20</accession>
<comment type="similarity">
    <text evidence="1">Belongs to the protein kinase superfamily. STE Ser/Thr protein kinase family. STE20 subfamily.</text>
</comment>
<dbReference type="FunFam" id="1.10.510.10:FF:000139">
    <property type="entry name" value="Non-specific serine/threonine protein kinase"/>
    <property type="match status" value="1"/>
</dbReference>
<feature type="compositionally biased region" description="Pro residues" evidence="11">
    <location>
        <begin position="496"/>
        <end position="514"/>
    </location>
</feature>
<dbReference type="GO" id="GO:0106310">
    <property type="term" value="F:protein serine kinase activity"/>
    <property type="evidence" value="ECO:0007669"/>
    <property type="project" value="RHEA"/>
</dbReference>
<dbReference type="InterPro" id="IPR000095">
    <property type="entry name" value="CRIB_dom"/>
</dbReference>
<evidence type="ECO:0000256" key="8">
    <source>
        <dbReference type="ARBA" id="ARBA00047899"/>
    </source>
</evidence>
<dbReference type="GO" id="GO:0005524">
    <property type="term" value="F:ATP binding"/>
    <property type="evidence" value="ECO:0007669"/>
    <property type="project" value="UniProtKB-UniRule"/>
</dbReference>
<feature type="compositionally biased region" description="Polar residues" evidence="11">
    <location>
        <begin position="1"/>
        <end position="11"/>
    </location>
</feature>
<evidence type="ECO:0000256" key="1">
    <source>
        <dbReference type="ARBA" id="ARBA00008874"/>
    </source>
</evidence>
<evidence type="ECO:0000313" key="15">
    <source>
        <dbReference type="EMBL" id="KTB38108.1"/>
    </source>
</evidence>
<dbReference type="InterPro" id="IPR036936">
    <property type="entry name" value="CRIB_dom_sf"/>
</dbReference>
<dbReference type="PROSITE" id="PS50003">
    <property type="entry name" value="PH_DOMAIN"/>
    <property type="match status" value="1"/>
</dbReference>
<feature type="region of interest" description="Disordered" evidence="11">
    <location>
        <begin position="252"/>
        <end position="298"/>
    </location>
</feature>
<keyword evidence="3" id="KW-0723">Serine/threonine-protein kinase</keyword>
<comment type="catalytic activity">
    <reaction evidence="8">
        <text>L-threonyl-[protein] + ATP = O-phospho-L-threonyl-[protein] + ADP + H(+)</text>
        <dbReference type="Rhea" id="RHEA:46608"/>
        <dbReference type="Rhea" id="RHEA-COMP:11060"/>
        <dbReference type="Rhea" id="RHEA-COMP:11605"/>
        <dbReference type="ChEBI" id="CHEBI:15378"/>
        <dbReference type="ChEBI" id="CHEBI:30013"/>
        <dbReference type="ChEBI" id="CHEBI:30616"/>
        <dbReference type="ChEBI" id="CHEBI:61977"/>
        <dbReference type="ChEBI" id="CHEBI:456216"/>
        <dbReference type="EC" id="2.7.11.1"/>
    </reaction>
</comment>
<evidence type="ECO:0000256" key="4">
    <source>
        <dbReference type="ARBA" id="ARBA00022679"/>
    </source>
</evidence>
<dbReference type="InterPro" id="IPR011993">
    <property type="entry name" value="PH-like_dom_sf"/>
</dbReference>
<evidence type="ECO:0000256" key="2">
    <source>
        <dbReference type="ARBA" id="ARBA00012513"/>
    </source>
</evidence>
<dbReference type="PANTHER" id="PTHR45832:SF22">
    <property type="entry name" value="SERINE_THREONINE-PROTEIN KINASE SAMKA-RELATED"/>
    <property type="match status" value="1"/>
</dbReference>
<dbReference type="InterPro" id="IPR011009">
    <property type="entry name" value="Kinase-like_dom_sf"/>
</dbReference>
<evidence type="ECO:0000259" key="12">
    <source>
        <dbReference type="PROSITE" id="PS50003"/>
    </source>
</evidence>
<dbReference type="CDD" id="cd06614">
    <property type="entry name" value="STKc_PAK"/>
    <property type="match status" value="1"/>
</dbReference>
<dbReference type="GO" id="GO:0004674">
    <property type="term" value="F:protein serine/threonine kinase activity"/>
    <property type="evidence" value="ECO:0007669"/>
    <property type="project" value="UniProtKB-KW"/>
</dbReference>
<dbReference type="EMBL" id="LATX01001781">
    <property type="protein sequence ID" value="KTB38108.1"/>
    <property type="molecule type" value="Genomic_DNA"/>
</dbReference>
<dbReference type="FunFam" id="3.90.810.10:FF:000005">
    <property type="entry name" value="Non-specific serine/threonine protein kinase"/>
    <property type="match status" value="1"/>
</dbReference>
<dbReference type="SUPFAM" id="SSF50729">
    <property type="entry name" value="PH domain-like"/>
    <property type="match status" value="1"/>
</dbReference>
<dbReference type="CDD" id="cd13279">
    <property type="entry name" value="PH_Cla4_Ste20"/>
    <property type="match status" value="1"/>
</dbReference>
<evidence type="ECO:0000256" key="7">
    <source>
        <dbReference type="ARBA" id="ARBA00022840"/>
    </source>
</evidence>
<comment type="catalytic activity">
    <reaction evidence="9">
        <text>L-seryl-[protein] + ATP = O-phospho-L-seryl-[protein] + ADP + H(+)</text>
        <dbReference type="Rhea" id="RHEA:17989"/>
        <dbReference type="Rhea" id="RHEA-COMP:9863"/>
        <dbReference type="Rhea" id="RHEA-COMP:11604"/>
        <dbReference type="ChEBI" id="CHEBI:15378"/>
        <dbReference type="ChEBI" id="CHEBI:29999"/>
        <dbReference type="ChEBI" id="CHEBI:30616"/>
        <dbReference type="ChEBI" id="CHEBI:83421"/>
        <dbReference type="ChEBI" id="CHEBI:456216"/>
        <dbReference type="EC" id="2.7.11.1"/>
    </reaction>
</comment>
<evidence type="ECO:0000256" key="3">
    <source>
        <dbReference type="ARBA" id="ARBA00022527"/>
    </source>
</evidence>
<feature type="compositionally biased region" description="Polar residues" evidence="11">
    <location>
        <begin position="370"/>
        <end position="380"/>
    </location>
</feature>
<protein>
    <recommendedName>
        <fullName evidence="2">non-specific serine/threonine protein kinase</fullName>
        <ecNumber evidence="2">2.7.11.1</ecNumber>
    </recommendedName>
</protein>
<feature type="domain" description="CRIB" evidence="14">
    <location>
        <begin position="180"/>
        <end position="193"/>
    </location>
</feature>
<feature type="region of interest" description="Disordered" evidence="11">
    <location>
        <begin position="328"/>
        <end position="534"/>
    </location>
</feature>
<dbReference type="CDD" id="cd01093">
    <property type="entry name" value="CRIB_PAK_like"/>
    <property type="match status" value="1"/>
</dbReference>
<dbReference type="AlphaFoldDB" id="A0A0W0FP20"/>
<dbReference type="PROSITE" id="PS00108">
    <property type="entry name" value="PROTEIN_KINASE_ST"/>
    <property type="match status" value="1"/>
</dbReference>
<dbReference type="PANTHER" id="PTHR45832">
    <property type="entry name" value="SERINE/THREONINE-PROTEIN KINASE SAMKA-RELATED-RELATED"/>
    <property type="match status" value="1"/>
</dbReference>
<evidence type="ECO:0000256" key="10">
    <source>
        <dbReference type="PROSITE-ProRule" id="PRU10141"/>
    </source>
</evidence>
<dbReference type="FunFam" id="3.30.200.20:FF:000705">
    <property type="entry name" value="Non-specific serine/threonine protein kinase"/>
    <property type="match status" value="1"/>
</dbReference>
<feature type="domain" description="Protein kinase" evidence="13">
    <location>
        <begin position="580"/>
        <end position="832"/>
    </location>
</feature>
<dbReference type="InterPro" id="IPR033923">
    <property type="entry name" value="PAK_BD"/>
</dbReference>
<dbReference type="eggNOG" id="KOG0578">
    <property type="taxonomic scope" value="Eukaryota"/>
</dbReference>
<dbReference type="InterPro" id="IPR008271">
    <property type="entry name" value="Ser/Thr_kinase_AS"/>
</dbReference>
<dbReference type="EC" id="2.7.11.1" evidence="2"/>
<dbReference type="InterPro" id="IPR001849">
    <property type="entry name" value="PH_domain"/>
</dbReference>
<dbReference type="Gene3D" id="3.90.810.10">
    <property type="entry name" value="CRIB domain"/>
    <property type="match status" value="1"/>
</dbReference>
<keyword evidence="7 10" id="KW-0067">ATP-binding</keyword>
<comment type="caution">
    <text evidence="15">The sequence shown here is derived from an EMBL/GenBank/DDBJ whole genome shotgun (WGS) entry which is preliminary data.</text>
</comment>
<dbReference type="Proteomes" id="UP000054988">
    <property type="component" value="Unassembled WGS sequence"/>
</dbReference>
<feature type="compositionally biased region" description="Polar residues" evidence="11">
    <location>
        <begin position="460"/>
        <end position="471"/>
    </location>
</feature>
<keyword evidence="5 10" id="KW-0547">Nucleotide-binding</keyword>
<evidence type="ECO:0000313" key="16">
    <source>
        <dbReference type="Proteomes" id="UP000054988"/>
    </source>
</evidence>
<reference evidence="15 16" key="1">
    <citation type="submission" date="2015-12" db="EMBL/GenBank/DDBJ databases">
        <title>Draft genome sequence of Moniliophthora roreri, the causal agent of frosty pod rot of cacao.</title>
        <authorList>
            <person name="Aime M.C."/>
            <person name="Diaz-Valderrama J.R."/>
            <person name="Kijpornyongpan T."/>
            <person name="Phillips-Mora W."/>
        </authorList>
    </citation>
    <scope>NUCLEOTIDE SEQUENCE [LARGE SCALE GENOMIC DNA]</scope>
    <source>
        <strain evidence="15 16">MCA 2952</strain>
    </source>
</reference>